<keyword evidence="3 7" id="KW-0812">Transmembrane</keyword>
<keyword evidence="4 7" id="KW-1133">Transmembrane helix</keyword>
<dbReference type="PANTHER" id="PTHR23513:SF11">
    <property type="entry name" value="STAPHYLOFERRIN A TRANSPORTER"/>
    <property type="match status" value="1"/>
</dbReference>
<evidence type="ECO:0000256" key="2">
    <source>
        <dbReference type="ARBA" id="ARBA00022475"/>
    </source>
</evidence>
<evidence type="ECO:0008006" key="10">
    <source>
        <dbReference type="Google" id="ProtNLM"/>
    </source>
</evidence>
<dbReference type="Gene3D" id="1.20.1250.20">
    <property type="entry name" value="MFS general substrate transporter like domains"/>
    <property type="match status" value="1"/>
</dbReference>
<evidence type="ECO:0000256" key="3">
    <source>
        <dbReference type="ARBA" id="ARBA00022692"/>
    </source>
</evidence>
<dbReference type="Pfam" id="PF07690">
    <property type="entry name" value="MFS_1"/>
    <property type="match status" value="1"/>
</dbReference>
<comment type="subcellular location">
    <subcellularLocation>
        <location evidence="1">Cell membrane</location>
        <topology evidence="1">Multi-pass membrane protein</topology>
    </subcellularLocation>
</comment>
<sequence length="343" mass="35686">MGANVPGWQPPNDFAIPPGAYRAVDQAVGSVLYQTWTQEIARALDRAGASLLIPLASVVQMAACIGLALADSLPATYALVIALQLGFAVANPTWTWVLARAVGDDRIGQLVSAQQALMAAASPVGAAIGGVLVQAHGDALVFLLDALTYIVIAAVALGIRPPERGPNALPPRARAESERGRLRVLAGRDRRRGPGRCAGRGRARDRSAADPRDPHRPDHDRRGARGNRVGAHADLGLRPRRRPGPGECGEQCRLVRGLRGIAAEARGRALALLGGLARATSLLALVLGGLAGATLGSRLSFVVPGGAGLVVAAWAWRGIRQALRAERKLPTKLNPPDDGAAPA</sequence>
<name>A0ABP4WZL5_9MICO</name>
<evidence type="ECO:0000256" key="5">
    <source>
        <dbReference type="ARBA" id="ARBA00023136"/>
    </source>
</evidence>
<dbReference type="PANTHER" id="PTHR23513">
    <property type="entry name" value="INTEGRAL MEMBRANE EFFLUX PROTEIN-RELATED"/>
    <property type="match status" value="1"/>
</dbReference>
<dbReference type="SUPFAM" id="SSF103473">
    <property type="entry name" value="MFS general substrate transporter"/>
    <property type="match status" value="2"/>
</dbReference>
<organism evidence="8 9">
    <name type="scientific">Nostocoides vanveenii</name>
    <dbReference type="NCBI Taxonomy" id="330835"/>
    <lineage>
        <taxon>Bacteria</taxon>
        <taxon>Bacillati</taxon>
        <taxon>Actinomycetota</taxon>
        <taxon>Actinomycetes</taxon>
        <taxon>Micrococcales</taxon>
        <taxon>Intrasporangiaceae</taxon>
        <taxon>Nostocoides</taxon>
    </lineage>
</organism>
<feature type="transmembrane region" description="Helical" evidence="7">
    <location>
        <begin position="76"/>
        <end position="98"/>
    </location>
</feature>
<feature type="compositionally biased region" description="Basic and acidic residues" evidence="6">
    <location>
        <begin position="202"/>
        <end position="223"/>
    </location>
</feature>
<reference evidence="9" key="1">
    <citation type="journal article" date="2019" name="Int. J. Syst. Evol. Microbiol.">
        <title>The Global Catalogue of Microorganisms (GCM) 10K type strain sequencing project: providing services to taxonomists for standard genome sequencing and annotation.</title>
        <authorList>
            <consortium name="The Broad Institute Genomics Platform"/>
            <consortium name="The Broad Institute Genome Sequencing Center for Infectious Disease"/>
            <person name="Wu L."/>
            <person name="Ma J."/>
        </authorList>
    </citation>
    <scope>NUCLEOTIDE SEQUENCE [LARGE SCALE GENOMIC DNA]</scope>
    <source>
        <strain evidence="9">JCM 15591</strain>
    </source>
</reference>
<proteinExistence type="predicted"/>
<feature type="transmembrane region" description="Helical" evidence="7">
    <location>
        <begin position="110"/>
        <end position="133"/>
    </location>
</feature>
<comment type="caution">
    <text evidence="8">The sequence shown here is derived from an EMBL/GenBank/DDBJ whole genome shotgun (WGS) entry which is preliminary data.</text>
</comment>
<gene>
    <name evidence="8" type="ORF">GCM10009810_26940</name>
</gene>
<dbReference type="InterPro" id="IPR036259">
    <property type="entry name" value="MFS_trans_sf"/>
</dbReference>
<feature type="compositionally biased region" description="Basic residues" evidence="6">
    <location>
        <begin position="189"/>
        <end position="201"/>
    </location>
</feature>
<evidence type="ECO:0000256" key="7">
    <source>
        <dbReference type="SAM" id="Phobius"/>
    </source>
</evidence>
<accession>A0ABP4WZL5</accession>
<keyword evidence="2" id="KW-1003">Cell membrane</keyword>
<evidence type="ECO:0000256" key="6">
    <source>
        <dbReference type="SAM" id="MobiDB-lite"/>
    </source>
</evidence>
<evidence type="ECO:0000256" key="4">
    <source>
        <dbReference type="ARBA" id="ARBA00022989"/>
    </source>
</evidence>
<feature type="transmembrane region" description="Helical" evidence="7">
    <location>
        <begin position="51"/>
        <end position="70"/>
    </location>
</feature>
<feature type="transmembrane region" description="Helical" evidence="7">
    <location>
        <begin position="299"/>
        <end position="319"/>
    </location>
</feature>
<evidence type="ECO:0000313" key="9">
    <source>
        <dbReference type="Proteomes" id="UP001501475"/>
    </source>
</evidence>
<keyword evidence="9" id="KW-1185">Reference proteome</keyword>
<dbReference type="Proteomes" id="UP001501475">
    <property type="component" value="Unassembled WGS sequence"/>
</dbReference>
<dbReference type="RefSeq" id="WP_344067291.1">
    <property type="nucleotide sequence ID" value="NZ_BAAAPN010000057.1"/>
</dbReference>
<evidence type="ECO:0000313" key="8">
    <source>
        <dbReference type="EMBL" id="GAA1766748.1"/>
    </source>
</evidence>
<dbReference type="EMBL" id="BAAAPN010000057">
    <property type="protein sequence ID" value="GAA1766748.1"/>
    <property type="molecule type" value="Genomic_DNA"/>
</dbReference>
<feature type="transmembrane region" description="Helical" evidence="7">
    <location>
        <begin position="269"/>
        <end position="293"/>
    </location>
</feature>
<evidence type="ECO:0000256" key="1">
    <source>
        <dbReference type="ARBA" id="ARBA00004651"/>
    </source>
</evidence>
<protein>
    <recommendedName>
        <fullName evidence="10">MFS transporter</fullName>
    </recommendedName>
</protein>
<feature type="transmembrane region" description="Helical" evidence="7">
    <location>
        <begin position="139"/>
        <end position="159"/>
    </location>
</feature>
<feature type="region of interest" description="Disordered" evidence="6">
    <location>
        <begin position="163"/>
        <end position="249"/>
    </location>
</feature>
<keyword evidence="5 7" id="KW-0472">Membrane</keyword>
<dbReference type="InterPro" id="IPR011701">
    <property type="entry name" value="MFS"/>
</dbReference>